<dbReference type="InterPro" id="IPR006059">
    <property type="entry name" value="SBP"/>
</dbReference>
<sequence>MLKSIVPLLLIASTAQAADTVRIYNWSSYIAPDTLQNFTTHTGHPTQYDLYDSNEVLDAKLMAGRSGYDVVFPSNHFMARQIKAGALKPLDRSKLPNWQNLNPTLMKVLEANDPGNRYGFPYLWGSTGIGYNVAKVKAVLGDVPIDSWDIIFKPENMKKLARCGVAMLDNGPEILPIALNYLGLGHHSKDKADYEKAQALLLKVRPYVNYFHNSKYTSDLATGDVCLVVGFSGDVMQAAARANEAGNGQQIAYAIPKEGSPMWFDMVAMPADAPNEAAGYAFLNYLLDPNVMADISNHVHYANGNAAAEGMVDKAILNDPMVYPPESVMKKLFVLEAMPLETDRLRTRVWSRVKKRAIKSIVDDAGSPDHRRQVLGAKACLTLAP</sequence>
<dbReference type="InterPro" id="IPR001188">
    <property type="entry name" value="Sperm_putr-bd"/>
</dbReference>
<dbReference type="SUPFAM" id="SSF53850">
    <property type="entry name" value="Periplasmic binding protein-like II"/>
    <property type="match status" value="1"/>
</dbReference>
<keyword evidence="2" id="KW-0813">Transport</keyword>
<evidence type="ECO:0000256" key="1">
    <source>
        <dbReference type="ARBA" id="ARBA00004418"/>
    </source>
</evidence>
<dbReference type="GO" id="GO:0015846">
    <property type="term" value="P:polyamine transport"/>
    <property type="evidence" value="ECO:0007669"/>
    <property type="project" value="InterPro"/>
</dbReference>
<evidence type="ECO:0000256" key="4">
    <source>
        <dbReference type="ARBA" id="ARBA00022764"/>
    </source>
</evidence>
<dbReference type="Proteomes" id="UP000271631">
    <property type="component" value="Unassembled WGS sequence"/>
</dbReference>
<dbReference type="AlphaFoldDB" id="A0A0N0WZ74"/>
<evidence type="ECO:0000313" key="6">
    <source>
        <dbReference type="EMBL" id="RMV41038.1"/>
    </source>
</evidence>
<dbReference type="PRINTS" id="PR00909">
    <property type="entry name" value="SPERMDNBNDNG"/>
</dbReference>
<gene>
    <name evidence="6" type="ORF">ALP13_00705</name>
</gene>
<keyword evidence="4" id="KW-0574">Periplasm</keyword>
<comment type="caution">
    <text evidence="6">The sequence shown here is derived from an EMBL/GenBank/DDBJ whole genome shotgun (WGS) entry which is preliminary data.</text>
</comment>
<accession>A0A0N0WZ74</accession>
<dbReference type="PANTHER" id="PTHR30222">
    <property type="entry name" value="SPERMIDINE/PUTRESCINE-BINDING PERIPLASMIC PROTEIN"/>
    <property type="match status" value="1"/>
</dbReference>
<protein>
    <submittedName>
        <fullName evidence="6">Putrescine-binding periplasmic protein</fullName>
    </submittedName>
</protein>
<feature type="signal peptide" evidence="5">
    <location>
        <begin position="1"/>
        <end position="17"/>
    </location>
</feature>
<feature type="chain" id="PRO_5044054252" evidence="5">
    <location>
        <begin position="18"/>
        <end position="385"/>
    </location>
</feature>
<dbReference type="CDD" id="cd13659">
    <property type="entry name" value="PBP2_PotF"/>
    <property type="match status" value="1"/>
</dbReference>
<proteinExistence type="predicted"/>
<evidence type="ECO:0000256" key="2">
    <source>
        <dbReference type="ARBA" id="ARBA00022448"/>
    </source>
</evidence>
<dbReference type="GO" id="GO:0042597">
    <property type="term" value="C:periplasmic space"/>
    <property type="evidence" value="ECO:0007669"/>
    <property type="project" value="UniProtKB-SubCell"/>
</dbReference>
<dbReference type="Gene3D" id="3.40.190.10">
    <property type="entry name" value="Periplasmic binding protein-like II"/>
    <property type="match status" value="2"/>
</dbReference>
<dbReference type="PANTHER" id="PTHR30222:SF12">
    <property type="entry name" value="NORSPERMIDINE SENSOR"/>
    <property type="match status" value="1"/>
</dbReference>
<comment type="subcellular location">
    <subcellularLocation>
        <location evidence="1">Periplasm</location>
    </subcellularLocation>
</comment>
<evidence type="ECO:0000313" key="7">
    <source>
        <dbReference type="Proteomes" id="UP000271631"/>
    </source>
</evidence>
<dbReference type="GO" id="GO:0019808">
    <property type="term" value="F:polyamine binding"/>
    <property type="evidence" value="ECO:0007669"/>
    <property type="project" value="InterPro"/>
</dbReference>
<name>A0A0N0WZ74_PSEYM</name>
<evidence type="ECO:0000256" key="3">
    <source>
        <dbReference type="ARBA" id="ARBA00022729"/>
    </source>
</evidence>
<keyword evidence="3 5" id="KW-0732">Signal</keyword>
<dbReference type="PIRSF" id="PIRSF019574">
    <property type="entry name" value="Periplasmic_polyamine_BP"/>
    <property type="match status" value="1"/>
</dbReference>
<evidence type="ECO:0000256" key="5">
    <source>
        <dbReference type="SAM" id="SignalP"/>
    </source>
</evidence>
<dbReference type="Pfam" id="PF13416">
    <property type="entry name" value="SBP_bac_8"/>
    <property type="match status" value="1"/>
</dbReference>
<organism evidence="6 7">
    <name type="scientific">Pseudomonas syringae pv. maculicola</name>
    <dbReference type="NCBI Taxonomy" id="59511"/>
    <lineage>
        <taxon>Bacteria</taxon>
        <taxon>Pseudomonadati</taxon>
        <taxon>Pseudomonadota</taxon>
        <taxon>Gammaproteobacteria</taxon>
        <taxon>Pseudomonadales</taxon>
        <taxon>Pseudomonadaceae</taxon>
        <taxon>Pseudomonas</taxon>
    </lineage>
</organism>
<reference evidence="6 7" key="1">
    <citation type="submission" date="2018-08" db="EMBL/GenBank/DDBJ databases">
        <title>Recombination of ecologically and evolutionarily significant loci maintains genetic cohesion in the Pseudomonas syringae species complex.</title>
        <authorList>
            <person name="Dillon M."/>
            <person name="Thakur S."/>
            <person name="Almeida R.N.D."/>
            <person name="Weir B.S."/>
            <person name="Guttman D.S."/>
        </authorList>
    </citation>
    <scope>NUCLEOTIDE SEQUENCE [LARGE SCALE GENOMIC DNA]</scope>
    <source>
        <strain evidence="6 7">ICMP 11281</strain>
    </source>
</reference>
<dbReference type="EMBL" id="RBUQ01000072">
    <property type="protein sequence ID" value="RMV41038.1"/>
    <property type="molecule type" value="Genomic_DNA"/>
</dbReference>